<sequence>MPSRRIIPCLDVKDGRVVKGVQFRDHRDVGDIVEHALAYSKMGADELVFYDISASADRRSLDPEWVKRIARVIDIPFTVAGGLRSRADARACLDAGADKVSINSPALERPELIDELVRDFGSQCIVLGIDSFEADGDYWVKQYTGSPDAMQDAGRRTLDWAREACARGVGEIVLNCMRKDGMRNGYDIAHCKAVVDATSVPVIASGGAGTPEHFRDAFIDAGVSGALAATVFHDRLILIPELKEVLASCGIEMRR</sequence>
<dbReference type="UniPathway" id="UPA00031">
    <property type="reaction ID" value="UER00010"/>
</dbReference>
<evidence type="ECO:0000313" key="16">
    <source>
        <dbReference type="Proteomes" id="UP000503222"/>
    </source>
</evidence>
<dbReference type="PANTHER" id="PTHR21235:SF2">
    <property type="entry name" value="IMIDAZOLE GLYCEROL PHOSPHATE SYNTHASE HISHF"/>
    <property type="match status" value="1"/>
</dbReference>
<dbReference type="PANTHER" id="PTHR21235">
    <property type="entry name" value="IMIDAZOLE GLYCEROL PHOSPHATE SYNTHASE SUBUNIT HISF/H IGP SYNTHASE SUBUNIT HISF/H"/>
    <property type="match status" value="1"/>
</dbReference>
<keyword evidence="6 14" id="KW-0028">Amino-acid biosynthesis</keyword>
<dbReference type="InterPro" id="IPR004651">
    <property type="entry name" value="HisF"/>
</dbReference>
<reference evidence="15 16" key="1">
    <citation type="submission" date="2020-03" db="EMBL/GenBank/DDBJ databases">
        <title>Sphingomonas sp. nov., isolated from fish.</title>
        <authorList>
            <person name="Hyun D.-W."/>
            <person name="Bae J.-W."/>
        </authorList>
    </citation>
    <scope>NUCLEOTIDE SEQUENCE [LARGE SCALE GENOMIC DNA]</scope>
    <source>
        <strain evidence="15 16">HDW15B</strain>
    </source>
</reference>
<dbReference type="CDD" id="cd04731">
    <property type="entry name" value="HisF"/>
    <property type="match status" value="1"/>
</dbReference>
<evidence type="ECO:0000256" key="11">
    <source>
        <dbReference type="ARBA" id="ARBA00031409"/>
    </source>
</evidence>
<dbReference type="InterPro" id="IPR006062">
    <property type="entry name" value="His_biosynth"/>
</dbReference>
<keyword evidence="16" id="KW-1185">Reference proteome</keyword>
<dbReference type="InterPro" id="IPR011060">
    <property type="entry name" value="RibuloseP-bd_barrel"/>
</dbReference>
<comment type="pathway">
    <text evidence="1">Amino-acid biosynthesis; L-histidine biosynthesis; L-histidine from 5-phospho-alpha-D-ribose 1-diphosphate: step 5/9.</text>
</comment>
<dbReference type="EMBL" id="CP049869">
    <property type="protein sequence ID" value="QIK77699.1"/>
    <property type="molecule type" value="Genomic_DNA"/>
</dbReference>
<dbReference type="EC" id="4.3.2.10" evidence="4"/>
<dbReference type="AlphaFoldDB" id="A0A6G7YLT1"/>
<evidence type="ECO:0000256" key="2">
    <source>
        <dbReference type="ARBA" id="ARBA00009667"/>
    </source>
</evidence>
<keyword evidence="8 15" id="KW-0456">Lyase</keyword>
<organism evidence="15 16">
    <name type="scientific">Sphingomonas piscis</name>
    <dbReference type="NCBI Taxonomy" id="2714943"/>
    <lineage>
        <taxon>Bacteria</taxon>
        <taxon>Pseudomonadati</taxon>
        <taxon>Pseudomonadota</taxon>
        <taxon>Alphaproteobacteria</taxon>
        <taxon>Sphingomonadales</taxon>
        <taxon>Sphingomonadaceae</taxon>
        <taxon>Sphingomonas</taxon>
    </lineage>
</organism>
<comment type="catalytic activity">
    <reaction evidence="13">
        <text>5-[(5-phospho-1-deoxy-D-ribulos-1-ylimino)methylamino]-1-(5-phospho-beta-D-ribosyl)imidazole-4-carboxamide + L-glutamine = D-erythro-1-(imidazol-4-yl)glycerol 3-phosphate + 5-amino-1-(5-phospho-beta-D-ribosyl)imidazole-4-carboxamide + L-glutamate + H(+)</text>
        <dbReference type="Rhea" id="RHEA:24793"/>
        <dbReference type="ChEBI" id="CHEBI:15378"/>
        <dbReference type="ChEBI" id="CHEBI:29985"/>
        <dbReference type="ChEBI" id="CHEBI:58278"/>
        <dbReference type="ChEBI" id="CHEBI:58359"/>
        <dbReference type="ChEBI" id="CHEBI:58475"/>
        <dbReference type="ChEBI" id="CHEBI:58525"/>
        <dbReference type="EC" id="4.3.2.10"/>
    </reaction>
</comment>
<keyword evidence="7 14" id="KW-0368">Histidine biosynthesis</keyword>
<dbReference type="Pfam" id="PF00977">
    <property type="entry name" value="His_biosynth"/>
    <property type="match status" value="1"/>
</dbReference>
<accession>A0A6G7YLT1</accession>
<dbReference type="GO" id="GO:0016829">
    <property type="term" value="F:lyase activity"/>
    <property type="evidence" value="ECO:0007669"/>
    <property type="project" value="UniProtKB-KW"/>
</dbReference>
<protein>
    <recommendedName>
        <fullName evidence="5">Imidazole glycerol phosphate synthase subunit HisF</fullName>
        <ecNumber evidence="4">4.3.2.10</ecNumber>
    </recommendedName>
    <alternativeName>
        <fullName evidence="10">IGP synthase cyclase subunit</fullName>
    </alternativeName>
    <alternativeName>
        <fullName evidence="11">IGP synthase subunit HisF</fullName>
    </alternativeName>
    <alternativeName>
        <fullName evidence="12">ImGP synthase subunit HisF</fullName>
    </alternativeName>
</protein>
<comment type="subunit">
    <text evidence="3">Heterodimer of HisH and HisF.</text>
</comment>
<evidence type="ECO:0000256" key="9">
    <source>
        <dbReference type="ARBA" id="ARBA00025475"/>
    </source>
</evidence>
<dbReference type="KEGG" id="spii:G7077_00970"/>
<dbReference type="GO" id="GO:0000107">
    <property type="term" value="F:imidazoleglycerol-phosphate synthase activity"/>
    <property type="evidence" value="ECO:0007669"/>
    <property type="project" value="InterPro"/>
</dbReference>
<evidence type="ECO:0000256" key="4">
    <source>
        <dbReference type="ARBA" id="ARBA00012809"/>
    </source>
</evidence>
<gene>
    <name evidence="15" type="primary">hisF</name>
    <name evidence="15" type="ORF">G7077_00970</name>
</gene>
<evidence type="ECO:0000256" key="1">
    <source>
        <dbReference type="ARBA" id="ARBA00005091"/>
    </source>
</evidence>
<evidence type="ECO:0000256" key="12">
    <source>
        <dbReference type="ARBA" id="ARBA00032401"/>
    </source>
</evidence>
<name>A0A6G7YLT1_9SPHN</name>
<dbReference type="GO" id="GO:0000105">
    <property type="term" value="P:L-histidine biosynthetic process"/>
    <property type="evidence" value="ECO:0007669"/>
    <property type="project" value="UniProtKB-UniPathway"/>
</dbReference>
<proteinExistence type="inferred from homology"/>
<evidence type="ECO:0000256" key="5">
    <source>
        <dbReference type="ARBA" id="ARBA00016318"/>
    </source>
</evidence>
<evidence type="ECO:0000313" key="15">
    <source>
        <dbReference type="EMBL" id="QIK77699.1"/>
    </source>
</evidence>
<comment type="similarity">
    <text evidence="2 14">Belongs to the HisA/HisF family.</text>
</comment>
<comment type="function">
    <text evidence="9">IGPS catalyzes the conversion of PRFAR and glutamine to IGP, AICAR and glutamate. The HisF subunit catalyzes the cyclization activity that produces IGP and AICAR from PRFAR using the ammonia provided by the HisH subunit.</text>
</comment>
<dbReference type="Proteomes" id="UP000503222">
    <property type="component" value="Chromosome"/>
</dbReference>
<evidence type="ECO:0000256" key="8">
    <source>
        <dbReference type="ARBA" id="ARBA00023239"/>
    </source>
</evidence>
<evidence type="ECO:0000256" key="10">
    <source>
        <dbReference type="ARBA" id="ARBA00030264"/>
    </source>
</evidence>
<dbReference type="Gene3D" id="3.20.20.70">
    <property type="entry name" value="Aldolase class I"/>
    <property type="match status" value="1"/>
</dbReference>
<evidence type="ECO:0000256" key="3">
    <source>
        <dbReference type="ARBA" id="ARBA00011152"/>
    </source>
</evidence>
<evidence type="ECO:0000256" key="6">
    <source>
        <dbReference type="ARBA" id="ARBA00022605"/>
    </source>
</evidence>
<evidence type="ECO:0000256" key="14">
    <source>
        <dbReference type="RuleBase" id="RU003657"/>
    </source>
</evidence>
<dbReference type="InterPro" id="IPR013785">
    <property type="entry name" value="Aldolase_TIM"/>
</dbReference>
<dbReference type="NCBIfam" id="TIGR00735">
    <property type="entry name" value="hisF"/>
    <property type="match status" value="1"/>
</dbReference>
<dbReference type="RefSeq" id="WP_166410095.1">
    <property type="nucleotide sequence ID" value="NZ_CP049869.1"/>
</dbReference>
<dbReference type="InterPro" id="IPR050064">
    <property type="entry name" value="IGPS_HisA/HisF"/>
</dbReference>
<evidence type="ECO:0000256" key="7">
    <source>
        <dbReference type="ARBA" id="ARBA00023102"/>
    </source>
</evidence>
<evidence type="ECO:0000256" key="13">
    <source>
        <dbReference type="ARBA" id="ARBA00047838"/>
    </source>
</evidence>
<dbReference type="SUPFAM" id="SSF51366">
    <property type="entry name" value="Ribulose-phoshate binding barrel"/>
    <property type="match status" value="1"/>
</dbReference>